<evidence type="ECO:0000313" key="4">
    <source>
        <dbReference type="Proteomes" id="UP000789390"/>
    </source>
</evidence>
<proteinExistence type="predicted"/>
<sequence length="197" mass="22786">MFLISRDRHLSKDYGECNDVKLSQKLPNLAKPNTSPEQNVKSLRISQSAKPVHETYSIGKPVLPTHSDPVTGPSFSDANQHSTPDAVMEENVRMRKAINDAVLALTRKIRAPSEQTENVFLLFNMLKESERKQKKQQRDLEDMANKMKAQESEWAAERLIFEEKEQVSKQMILTLQEENYKLRKSRSFVFSPRRQLN</sequence>
<accession>A0A8J2WGW1</accession>
<keyword evidence="4" id="KW-1185">Reference proteome</keyword>
<dbReference type="AlphaFoldDB" id="A0A8J2WGW1"/>
<evidence type="ECO:0000313" key="3">
    <source>
        <dbReference type="EMBL" id="CAH0106755.1"/>
    </source>
</evidence>
<dbReference type="Proteomes" id="UP000789390">
    <property type="component" value="Unassembled WGS sequence"/>
</dbReference>
<feature type="region of interest" description="Disordered" evidence="2">
    <location>
        <begin position="58"/>
        <end position="83"/>
    </location>
</feature>
<dbReference type="OrthoDB" id="6347200at2759"/>
<dbReference type="EMBL" id="CAKKLH010000235">
    <property type="protein sequence ID" value="CAH0106755.1"/>
    <property type="molecule type" value="Genomic_DNA"/>
</dbReference>
<protein>
    <submittedName>
        <fullName evidence="3">Uncharacterized protein</fullName>
    </submittedName>
</protein>
<comment type="caution">
    <text evidence="3">The sequence shown here is derived from an EMBL/GenBank/DDBJ whole genome shotgun (WGS) entry which is preliminary data.</text>
</comment>
<keyword evidence="1" id="KW-0175">Coiled coil</keyword>
<feature type="compositionally biased region" description="Polar residues" evidence="2">
    <location>
        <begin position="73"/>
        <end position="83"/>
    </location>
</feature>
<evidence type="ECO:0000256" key="1">
    <source>
        <dbReference type="SAM" id="Coils"/>
    </source>
</evidence>
<evidence type="ECO:0000256" key="2">
    <source>
        <dbReference type="SAM" id="MobiDB-lite"/>
    </source>
</evidence>
<reference evidence="3" key="1">
    <citation type="submission" date="2021-11" db="EMBL/GenBank/DDBJ databases">
        <authorList>
            <person name="Schell T."/>
        </authorList>
    </citation>
    <scope>NUCLEOTIDE SEQUENCE</scope>
    <source>
        <strain evidence="3">M5</strain>
    </source>
</reference>
<gene>
    <name evidence="3" type="ORF">DGAL_LOCUS9913</name>
</gene>
<name>A0A8J2WGW1_9CRUS</name>
<feature type="coiled-coil region" evidence="1">
    <location>
        <begin position="126"/>
        <end position="153"/>
    </location>
</feature>
<organism evidence="3 4">
    <name type="scientific">Daphnia galeata</name>
    <dbReference type="NCBI Taxonomy" id="27404"/>
    <lineage>
        <taxon>Eukaryota</taxon>
        <taxon>Metazoa</taxon>
        <taxon>Ecdysozoa</taxon>
        <taxon>Arthropoda</taxon>
        <taxon>Crustacea</taxon>
        <taxon>Branchiopoda</taxon>
        <taxon>Diplostraca</taxon>
        <taxon>Cladocera</taxon>
        <taxon>Anomopoda</taxon>
        <taxon>Daphniidae</taxon>
        <taxon>Daphnia</taxon>
    </lineage>
</organism>